<protein>
    <recommendedName>
        <fullName evidence="8">Protein RTA1</fullName>
    </recommendedName>
</protein>
<evidence type="ECO:0008006" key="8">
    <source>
        <dbReference type="Google" id="ProtNLM"/>
    </source>
</evidence>
<name>A0A0P7ASF4_9HYPO</name>
<dbReference type="OrthoDB" id="3358017at2759"/>
<evidence type="ECO:0000256" key="4">
    <source>
        <dbReference type="ARBA" id="ARBA00023136"/>
    </source>
</evidence>
<evidence type="ECO:0000256" key="2">
    <source>
        <dbReference type="ARBA" id="ARBA00022692"/>
    </source>
</evidence>
<evidence type="ECO:0000256" key="5">
    <source>
        <dbReference type="SAM" id="Phobius"/>
    </source>
</evidence>
<dbReference type="GO" id="GO:0016020">
    <property type="term" value="C:membrane"/>
    <property type="evidence" value="ECO:0007669"/>
    <property type="project" value="UniProtKB-SubCell"/>
</dbReference>
<comment type="caution">
    <text evidence="6">The sequence shown here is derived from an EMBL/GenBank/DDBJ whole genome shotgun (WGS) entry which is preliminary data.</text>
</comment>
<feature type="transmembrane region" description="Helical" evidence="5">
    <location>
        <begin position="12"/>
        <end position="39"/>
    </location>
</feature>
<keyword evidence="2 5" id="KW-0812">Transmembrane</keyword>
<reference evidence="6 7" key="1">
    <citation type="submission" date="2015-09" db="EMBL/GenBank/DDBJ databases">
        <title>Draft genome of a European isolate of the apple canker pathogen Neonectria ditissima.</title>
        <authorList>
            <person name="Gomez-Cortecero A."/>
            <person name="Harrison R.J."/>
            <person name="Armitage A.D."/>
        </authorList>
    </citation>
    <scope>NUCLEOTIDE SEQUENCE [LARGE SCALE GENOMIC DNA]</scope>
    <source>
        <strain evidence="6 7">R09/05</strain>
    </source>
</reference>
<feature type="transmembrane region" description="Helical" evidence="5">
    <location>
        <begin position="46"/>
        <end position="65"/>
    </location>
</feature>
<dbReference type="PANTHER" id="PTHR31465">
    <property type="entry name" value="PROTEIN RTA1-RELATED"/>
    <property type="match status" value="1"/>
</dbReference>
<dbReference type="Proteomes" id="UP000050424">
    <property type="component" value="Unassembled WGS sequence"/>
</dbReference>
<accession>A0A0P7ASF4</accession>
<feature type="transmembrane region" description="Helical" evidence="5">
    <location>
        <begin position="232"/>
        <end position="253"/>
    </location>
</feature>
<evidence type="ECO:0000256" key="1">
    <source>
        <dbReference type="ARBA" id="ARBA00004141"/>
    </source>
</evidence>
<evidence type="ECO:0000313" key="7">
    <source>
        <dbReference type="Proteomes" id="UP000050424"/>
    </source>
</evidence>
<feature type="transmembrane region" description="Helical" evidence="5">
    <location>
        <begin position="155"/>
        <end position="177"/>
    </location>
</feature>
<dbReference type="Pfam" id="PF04479">
    <property type="entry name" value="RTA1"/>
    <property type="match status" value="1"/>
</dbReference>
<organism evidence="6 7">
    <name type="scientific">Neonectria ditissima</name>
    <dbReference type="NCBI Taxonomy" id="78410"/>
    <lineage>
        <taxon>Eukaryota</taxon>
        <taxon>Fungi</taxon>
        <taxon>Dikarya</taxon>
        <taxon>Ascomycota</taxon>
        <taxon>Pezizomycotina</taxon>
        <taxon>Sordariomycetes</taxon>
        <taxon>Hypocreomycetidae</taxon>
        <taxon>Hypocreales</taxon>
        <taxon>Nectriaceae</taxon>
        <taxon>Neonectria</taxon>
    </lineage>
</organism>
<gene>
    <name evidence="6" type="ORF">AK830_g10888</name>
</gene>
<comment type="subcellular location">
    <subcellularLocation>
        <location evidence="1">Membrane</location>
        <topology evidence="1">Multi-pass membrane protein</topology>
    </subcellularLocation>
</comment>
<sequence length="290" mass="32692">MVELQPYKHGYYLWLYVPSLAAAVIFCLLFGVATIAHVWKICKTRTWFCIPFAIGGYMQFLGYAARAAAHSRTGKFMPYVIQNNNIVLAPVLYAASIYMVLGRVIRNVSGERYSLIRPTRLTKIFVTGDVFSLMIQGGGAGMSIVAKYAELAQRIIIAGLVIQIIIFGLFWATAGLFHRRMRRCGTLVKGDSSWESTLKVLYAMSALIMARSVFRVIEFSMGMKGYLLAHEWTMYIFDSVPMFIVMVIFWRWFPAKLKRPGSRGSMIPLANHDDHLSARGTLGDRFGVRG</sequence>
<keyword evidence="4 5" id="KW-0472">Membrane</keyword>
<evidence type="ECO:0000256" key="3">
    <source>
        <dbReference type="ARBA" id="ARBA00022989"/>
    </source>
</evidence>
<dbReference type="AlphaFoldDB" id="A0A0P7ASF4"/>
<feature type="transmembrane region" description="Helical" evidence="5">
    <location>
        <begin position="85"/>
        <end position="105"/>
    </location>
</feature>
<feature type="transmembrane region" description="Helical" evidence="5">
    <location>
        <begin position="198"/>
        <end position="217"/>
    </location>
</feature>
<dbReference type="EMBL" id="LKCW01000238">
    <property type="protein sequence ID" value="KPM35699.1"/>
    <property type="molecule type" value="Genomic_DNA"/>
</dbReference>
<evidence type="ECO:0000313" key="6">
    <source>
        <dbReference type="EMBL" id="KPM35699.1"/>
    </source>
</evidence>
<dbReference type="InterPro" id="IPR007568">
    <property type="entry name" value="RTA1"/>
</dbReference>
<dbReference type="PANTHER" id="PTHR31465:SF27">
    <property type="entry name" value="DOMAIN PROTEIN, PUTATIVE (AFU_ORTHOLOGUE AFUA_3G01030)-RELATED"/>
    <property type="match status" value="1"/>
</dbReference>
<keyword evidence="7" id="KW-1185">Reference proteome</keyword>
<dbReference type="STRING" id="78410.A0A0P7ASF4"/>
<proteinExistence type="predicted"/>
<keyword evidence="3 5" id="KW-1133">Transmembrane helix</keyword>
<feature type="transmembrane region" description="Helical" evidence="5">
    <location>
        <begin position="126"/>
        <end position="149"/>
    </location>
</feature>